<accession>A0A3B0QPF8</accession>
<proteinExistence type="predicted"/>
<dbReference type="AlphaFoldDB" id="A0A3B0QPF8"/>
<gene>
    <name evidence="2" type="ORF">MNBD_DELTA01-1244</name>
</gene>
<feature type="region of interest" description="Disordered" evidence="1">
    <location>
        <begin position="1"/>
        <end position="26"/>
    </location>
</feature>
<reference evidence="2" key="1">
    <citation type="submission" date="2018-06" db="EMBL/GenBank/DDBJ databases">
        <authorList>
            <person name="Zhirakovskaya E."/>
        </authorList>
    </citation>
    <scope>NUCLEOTIDE SEQUENCE</scope>
</reference>
<evidence type="ECO:0000313" key="2">
    <source>
        <dbReference type="EMBL" id="VAV82212.1"/>
    </source>
</evidence>
<dbReference type="EMBL" id="UOEA01000002">
    <property type="protein sequence ID" value="VAV82212.1"/>
    <property type="molecule type" value="Genomic_DNA"/>
</dbReference>
<dbReference type="SUPFAM" id="SSF52540">
    <property type="entry name" value="P-loop containing nucleoside triphosphate hydrolases"/>
    <property type="match status" value="1"/>
</dbReference>
<organism evidence="2">
    <name type="scientific">hydrothermal vent metagenome</name>
    <dbReference type="NCBI Taxonomy" id="652676"/>
    <lineage>
        <taxon>unclassified sequences</taxon>
        <taxon>metagenomes</taxon>
        <taxon>ecological metagenomes</taxon>
    </lineage>
</organism>
<sequence length="89" mass="9603">MGEAKKKEPNLGIASGATGKTPKETMEGRRTQELVLAFCGPIGSGVSTVAKAFEESFKDYDYEIVYIKISDFIEQVGVEHGYSGLPSVL</sequence>
<evidence type="ECO:0000256" key="1">
    <source>
        <dbReference type="SAM" id="MobiDB-lite"/>
    </source>
</evidence>
<dbReference type="Gene3D" id="3.40.50.300">
    <property type="entry name" value="P-loop containing nucleotide triphosphate hydrolases"/>
    <property type="match status" value="1"/>
</dbReference>
<dbReference type="InterPro" id="IPR027417">
    <property type="entry name" value="P-loop_NTPase"/>
</dbReference>
<name>A0A3B0QPF8_9ZZZZ</name>
<protein>
    <submittedName>
        <fullName evidence="2">Uncharacterized protein</fullName>
    </submittedName>
</protein>